<organism evidence="2 3">
    <name type="scientific">Lasiosphaeria hispida</name>
    <dbReference type="NCBI Taxonomy" id="260671"/>
    <lineage>
        <taxon>Eukaryota</taxon>
        <taxon>Fungi</taxon>
        <taxon>Dikarya</taxon>
        <taxon>Ascomycota</taxon>
        <taxon>Pezizomycotina</taxon>
        <taxon>Sordariomycetes</taxon>
        <taxon>Sordariomycetidae</taxon>
        <taxon>Sordariales</taxon>
        <taxon>Lasiosphaeriaceae</taxon>
        <taxon>Lasiosphaeria</taxon>
    </lineage>
</organism>
<keyword evidence="3" id="KW-1185">Reference proteome</keyword>
<dbReference type="Proteomes" id="UP001275084">
    <property type="component" value="Unassembled WGS sequence"/>
</dbReference>
<sequence>MIEHALEPIKIPFLGVIDTVKAPTVGQYDIEQTPNVLQVRHALALLERRNLFAPARFSRLGVRGNSQVGTTTMLSESRDPDRKCVEAWFLGGHGDVGGGSAADGLALWPLQFLLGEAQEQGLVLGFRALRSIEIPNPIEYSIPSNLFQRVALKNGLTIGIWDISDQLENMEGMKPLARIAKLGLESERVVSDLSVGPVAEEFYTIIHPSVYYHDDVDGLGIVFINQLEGRHKIREFRNTMTLSWDEIFWKRDFRQAAHTEVQHTRILLCGAHGIAHAGQQHR</sequence>
<feature type="domain" description="T6SS Phospholipase effector Tle1-like catalytic" evidence="1">
    <location>
        <begin position="7"/>
        <end position="114"/>
    </location>
</feature>
<proteinExistence type="predicted"/>
<reference evidence="2" key="2">
    <citation type="submission" date="2023-06" db="EMBL/GenBank/DDBJ databases">
        <authorList>
            <consortium name="Lawrence Berkeley National Laboratory"/>
            <person name="Haridas S."/>
            <person name="Hensen N."/>
            <person name="Bonometti L."/>
            <person name="Westerberg I."/>
            <person name="Brannstrom I.O."/>
            <person name="Guillou S."/>
            <person name="Cros-Aarteil S."/>
            <person name="Calhoun S."/>
            <person name="Kuo A."/>
            <person name="Mondo S."/>
            <person name="Pangilinan J."/>
            <person name="Riley R."/>
            <person name="Labutti K."/>
            <person name="Andreopoulos B."/>
            <person name="Lipzen A."/>
            <person name="Chen C."/>
            <person name="Yanf M."/>
            <person name="Daum C."/>
            <person name="Ng V."/>
            <person name="Clum A."/>
            <person name="Steindorff A."/>
            <person name="Ohm R."/>
            <person name="Martin F."/>
            <person name="Silar P."/>
            <person name="Natvig D."/>
            <person name="Lalanne C."/>
            <person name="Gautier V."/>
            <person name="Ament-Velasquez S.L."/>
            <person name="Kruys A."/>
            <person name="Hutchinson M.I."/>
            <person name="Powell A.J."/>
            <person name="Barry K."/>
            <person name="Miller A.N."/>
            <person name="Grigoriev I.V."/>
            <person name="Debuchy R."/>
            <person name="Gladieux P."/>
            <person name="Thoren M.H."/>
            <person name="Johannesson H."/>
        </authorList>
    </citation>
    <scope>NUCLEOTIDE SEQUENCE</scope>
    <source>
        <strain evidence="2">CBS 955.72</strain>
    </source>
</reference>
<name>A0AAJ0HER0_9PEZI</name>
<evidence type="ECO:0000313" key="3">
    <source>
        <dbReference type="Proteomes" id="UP001275084"/>
    </source>
</evidence>
<dbReference type="InterPro" id="IPR018712">
    <property type="entry name" value="Tle1-like_cat"/>
</dbReference>
<evidence type="ECO:0000313" key="2">
    <source>
        <dbReference type="EMBL" id="KAK3349513.1"/>
    </source>
</evidence>
<dbReference type="Pfam" id="PF09994">
    <property type="entry name" value="T6SS_Tle1-like_cat"/>
    <property type="match status" value="1"/>
</dbReference>
<dbReference type="PANTHER" id="PTHR33840:SF1">
    <property type="entry name" value="TLE1 PHOSPHOLIPASE DOMAIN-CONTAINING PROTEIN"/>
    <property type="match status" value="1"/>
</dbReference>
<reference evidence="2" key="1">
    <citation type="journal article" date="2023" name="Mol. Phylogenet. Evol.">
        <title>Genome-scale phylogeny and comparative genomics of the fungal order Sordariales.</title>
        <authorList>
            <person name="Hensen N."/>
            <person name="Bonometti L."/>
            <person name="Westerberg I."/>
            <person name="Brannstrom I.O."/>
            <person name="Guillou S."/>
            <person name="Cros-Aarteil S."/>
            <person name="Calhoun S."/>
            <person name="Haridas S."/>
            <person name="Kuo A."/>
            <person name="Mondo S."/>
            <person name="Pangilinan J."/>
            <person name="Riley R."/>
            <person name="LaButti K."/>
            <person name="Andreopoulos B."/>
            <person name="Lipzen A."/>
            <person name="Chen C."/>
            <person name="Yan M."/>
            <person name="Daum C."/>
            <person name="Ng V."/>
            <person name="Clum A."/>
            <person name="Steindorff A."/>
            <person name="Ohm R.A."/>
            <person name="Martin F."/>
            <person name="Silar P."/>
            <person name="Natvig D.O."/>
            <person name="Lalanne C."/>
            <person name="Gautier V."/>
            <person name="Ament-Velasquez S.L."/>
            <person name="Kruys A."/>
            <person name="Hutchinson M.I."/>
            <person name="Powell A.J."/>
            <person name="Barry K."/>
            <person name="Miller A.N."/>
            <person name="Grigoriev I.V."/>
            <person name="Debuchy R."/>
            <person name="Gladieux P."/>
            <person name="Hiltunen Thoren M."/>
            <person name="Johannesson H."/>
        </authorList>
    </citation>
    <scope>NUCLEOTIDE SEQUENCE</scope>
    <source>
        <strain evidence="2">CBS 955.72</strain>
    </source>
</reference>
<dbReference type="EMBL" id="JAUIQD010000005">
    <property type="protein sequence ID" value="KAK3349513.1"/>
    <property type="molecule type" value="Genomic_DNA"/>
</dbReference>
<protein>
    <recommendedName>
        <fullName evidence="1">T6SS Phospholipase effector Tle1-like catalytic domain-containing protein</fullName>
    </recommendedName>
</protein>
<comment type="caution">
    <text evidence="2">The sequence shown here is derived from an EMBL/GenBank/DDBJ whole genome shotgun (WGS) entry which is preliminary data.</text>
</comment>
<accession>A0AAJ0HER0</accession>
<gene>
    <name evidence="2" type="ORF">B0T25DRAFT_632953</name>
</gene>
<evidence type="ECO:0000259" key="1">
    <source>
        <dbReference type="Pfam" id="PF09994"/>
    </source>
</evidence>
<dbReference type="AlphaFoldDB" id="A0AAJ0HER0"/>
<dbReference type="PANTHER" id="PTHR33840">
    <property type="match status" value="1"/>
</dbReference>